<dbReference type="InterPro" id="IPR009215">
    <property type="entry name" value="TIM-br_IGPS-like"/>
</dbReference>
<dbReference type="HOGENOM" id="CLU_000445_122_0_0"/>
<keyword evidence="1" id="KW-0547">Nucleotide-binding</keyword>
<keyword evidence="4" id="KW-0238">DNA-binding</keyword>
<dbReference type="STRING" id="886293.Sinac_0426"/>
<dbReference type="OrthoDB" id="247151at2"/>
<dbReference type="Gene3D" id="3.40.50.300">
    <property type="entry name" value="P-loop containing nucleotide triphosphate hydrolases"/>
    <property type="match status" value="1"/>
</dbReference>
<dbReference type="InterPro" id="IPR002197">
    <property type="entry name" value="HTH_Fis"/>
</dbReference>
<gene>
    <name evidence="7" type="ordered locus">Sinac_0426</name>
</gene>
<evidence type="ECO:0000256" key="2">
    <source>
        <dbReference type="ARBA" id="ARBA00022840"/>
    </source>
</evidence>
<evidence type="ECO:0000313" key="7">
    <source>
        <dbReference type="EMBL" id="AGA24865.1"/>
    </source>
</evidence>
<dbReference type="GO" id="GO:0006355">
    <property type="term" value="P:regulation of DNA-templated transcription"/>
    <property type="evidence" value="ECO:0007669"/>
    <property type="project" value="InterPro"/>
</dbReference>
<dbReference type="InterPro" id="IPR027417">
    <property type="entry name" value="P-loop_NTPase"/>
</dbReference>
<organism evidence="7 8">
    <name type="scientific">Singulisphaera acidiphila (strain ATCC BAA-1392 / DSM 18658 / VKM B-2454 / MOB10)</name>
    <dbReference type="NCBI Taxonomy" id="886293"/>
    <lineage>
        <taxon>Bacteria</taxon>
        <taxon>Pseudomonadati</taxon>
        <taxon>Planctomycetota</taxon>
        <taxon>Planctomycetia</taxon>
        <taxon>Isosphaerales</taxon>
        <taxon>Isosphaeraceae</taxon>
        <taxon>Singulisphaera</taxon>
    </lineage>
</organism>
<dbReference type="Gene3D" id="3.20.20.70">
    <property type="entry name" value="Aldolase class I"/>
    <property type="match status" value="1"/>
</dbReference>
<keyword evidence="5" id="KW-0804">Transcription</keyword>
<dbReference type="eggNOG" id="COG3829">
    <property type="taxonomic scope" value="Bacteria"/>
</dbReference>
<dbReference type="InterPro" id="IPR015813">
    <property type="entry name" value="Pyrv/PenolPyrv_kinase-like_dom"/>
</dbReference>
<protein>
    <submittedName>
        <fullName evidence="7">Sigma-54 interacting regulator</fullName>
    </submittedName>
</protein>
<dbReference type="SUPFAM" id="SSF51621">
    <property type="entry name" value="Phosphoenolpyruvate/pyruvate domain"/>
    <property type="match status" value="1"/>
</dbReference>
<dbReference type="FunFam" id="3.40.50.300:FF:000006">
    <property type="entry name" value="DNA-binding transcriptional regulator NtrC"/>
    <property type="match status" value="1"/>
</dbReference>
<dbReference type="Pfam" id="PF00158">
    <property type="entry name" value="Sigma54_activat"/>
    <property type="match status" value="1"/>
</dbReference>
<dbReference type="InterPro" id="IPR009057">
    <property type="entry name" value="Homeodomain-like_sf"/>
</dbReference>
<dbReference type="GO" id="GO:0003824">
    <property type="term" value="F:catalytic activity"/>
    <property type="evidence" value="ECO:0007669"/>
    <property type="project" value="InterPro"/>
</dbReference>
<dbReference type="PRINTS" id="PR01590">
    <property type="entry name" value="HTHFIS"/>
</dbReference>
<dbReference type="InterPro" id="IPR013785">
    <property type="entry name" value="Aldolase_TIM"/>
</dbReference>
<name>L0D7P4_SINAD</name>
<dbReference type="SMART" id="SM00382">
    <property type="entry name" value="AAA"/>
    <property type="match status" value="1"/>
</dbReference>
<reference evidence="7 8" key="1">
    <citation type="submission" date="2012-02" db="EMBL/GenBank/DDBJ databases">
        <title>Complete sequence of chromosome of Singulisphaera acidiphila DSM 18658.</title>
        <authorList>
            <consortium name="US DOE Joint Genome Institute (JGI-PGF)"/>
            <person name="Lucas S."/>
            <person name="Copeland A."/>
            <person name="Lapidus A."/>
            <person name="Glavina del Rio T."/>
            <person name="Dalin E."/>
            <person name="Tice H."/>
            <person name="Bruce D."/>
            <person name="Goodwin L."/>
            <person name="Pitluck S."/>
            <person name="Peters L."/>
            <person name="Ovchinnikova G."/>
            <person name="Chertkov O."/>
            <person name="Kyrpides N."/>
            <person name="Mavromatis K."/>
            <person name="Ivanova N."/>
            <person name="Brettin T."/>
            <person name="Detter J.C."/>
            <person name="Han C."/>
            <person name="Larimer F."/>
            <person name="Land M."/>
            <person name="Hauser L."/>
            <person name="Markowitz V."/>
            <person name="Cheng J.-F."/>
            <person name="Hugenholtz P."/>
            <person name="Woyke T."/>
            <person name="Wu D."/>
            <person name="Tindall B."/>
            <person name="Pomrenke H."/>
            <person name="Brambilla E."/>
            <person name="Klenk H.-P."/>
            <person name="Eisen J.A."/>
        </authorList>
    </citation>
    <scope>NUCLEOTIDE SEQUENCE [LARGE SCALE GENOMIC DNA]</scope>
    <source>
        <strain evidence="8">ATCC BAA-1392 / DSM 18658 / VKM B-2454 / MOB10</strain>
    </source>
</reference>
<evidence type="ECO:0000259" key="6">
    <source>
        <dbReference type="PROSITE" id="PS50045"/>
    </source>
</evidence>
<dbReference type="Proteomes" id="UP000010798">
    <property type="component" value="Chromosome"/>
</dbReference>
<sequence>MNNIHKLFASHRGQRSPLVGVVAGSGLVTSGALDAGADLLFALNSGFYRSQGSGSFAAFLPYGNANDQTEDLLREHLLPRRGRMPVIAGLLVNDPTHSLEERLARLRQLGVEGVVNWPTVGFIDGHFRGALEAAGLGTEAEIGMLHRAKAMGFATFGFAVVGDGSASRFATAGVDAMIMGLGLTHEVHDVQERRDHIQHSCTLLNAMLEEVHQTGHAPVCLAFGGPITTPEDLEQLLAHSAIDGFAGGSVFERLPFQSAIVSLVRRFKSLLLRAGDVVHPAGFGPLVGVSDQMLELYRRVERVAPFDVSVYIQGESGSGKELVATQIHRLSLRRHRAFVTVNCGAIPDSLFESELFGHEKGAFTGAHRRRLGKFELAHGGTLFLDEVADLSPHGQVALLRAIQQREITPVGGERPKSVDVRILAASNRPLSQLIDEGEFRADLYYRLNGVTIELPPLRSRLKDIPFLAEHILGRLSVQFKRMVLSLSSDFYAKIIEHDWPGNVRELEHVLTQSIMLEDGPILDGKHFEPVSRRSNEARPLRDNDLDLDPLAARRRALRRAMQQAGGNKSRAAELLGVTRRTLYAWLRESSPEVDPSQKS</sequence>
<dbReference type="Pfam" id="PF09370">
    <property type="entry name" value="PEP_hydrolase"/>
    <property type="match status" value="1"/>
</dbReference>
<dbReference type="SUPFAM" id="SSF46689">
    <property type="entry name" value="Homeodomain-like"/>
    <property type="match status" value="1"/>
</dbReference>
<dbReference type="GO" id="GO:0043565">
    <property type="term" value="F:sequence-specific DNA binding"/>
    <property type="evidence" value="ECO:0007669"/>
    <property type="project" value="InterPro"/>
</dbReference>
<dbReference type="Gene3D" id="1.10.10.60">
    <property type="entry name" value="Homeodomain-like"/>
    <property type="match status" value="1"/>
</dbReference>
<dbReference type="Pfam" id="PF25601">
    <property type="entry name" value="AAA_lid_14"/>
    <property type="match status" value="1"/>
</dbReference>
<evidence type="ECO:0000256" key="5">
    <source>
        <dbReference type="ARBA" id="ARBA00023163"/>
    </source>
</evidence>
<dbReference type="InterPro" id="IPR058031">
    <property type="entry name" value="AAA_lid_NorR"/>
</dbReference>
<dbReference type="KEGG" id="saci:Sinac_0426"/>
<evidence type="ECO:0000256" key="3">
    <source>
        <dbReference type="ARBA" id="ARBA00023015"/>
    </source>
</evidence>
<dbReference type="CDD" id="cd00009">
    <property type="entry name" value="AAA"/>
    <property type="match status" value="1"/>
</dbReference>
<dbReference type="eggNOG" id="COG5564">
    <property type="taxonomic scope" value="Bacteria"/>
</dbReference>
<keyword evidence="8" id="KW-1185">Reference proteome</keyword>
<dbReference type="PANTHER" id="PTHR32071">
    <property type="entry name" value="TRANSCRIPTIONAL REGULATORY PROTEIN"/>
    <property type="match status" value="1"/>
</dbReference>
<dbReference type="InterPro" id="IPR025662">
    <property type="entry name" value="Sigma_54_int_dom_ATP-bd_1"/>
</dbReference>
<dbReference type="GO" id="GO:0005524">
    <property type="term" value="F:ATP binding"/>
    <property type="evidence" value="ECO:0007669"/>
    <property type="project" value="UniProtKB-KW"/>
</dbReference>
<evidence type="ECO:0000256" key="4">
    <source>
        <dbReference type="ARBA" id="ARBA00023125"/>
    </source>
</evidence>
<accession>L0D7P4</accession>
<dbReference type="PROSITE" id="PS00676">
    <property type="entry name" value="SIGMA54_INTERACT_2"/>
    <property type="match status" value="1"/>
</dbReference>
<evidence type="ECO:0000313" key="8">
    <source>
        <dbReference type="Proteomes" id="UP000010798"/>
    </source>
</evidence>
<dbReference type="InterPro" id="IPR025943">
    <property type="entry name" value="Sigma_54_int_dom_ATP-bd_2"/>
</dbReference>
<keyword evidence="2" id="KW-0067">ATP-binding</keyword>
<dbReference type="RefSeq" id="WP_015244050.1">
    <property type="nucleotide sequence ID" value="NC_019892.1"/>
</dbReference>
<dbReference type="InterPro" id="IPR002078">
    <property type="entry name" value="Sigma_54_int"/>
</dbReference>
<dbReference type="PROSITE" id="PS50045">
    <property type="entry name" value="SIGMA54_INTERACT_4"/>
    <property type="match status" value="1"/>
</dbReference>
<dbReference type="Pfam" id="PF02954">
    <property type="entry name" value="HTH_8"/>
    <property type="match status" value="1"/>
</dbReference>
<dbReference type="SUPFAM" id="SSF52540">
    <property type="entry name" value="P-loop containing nucleoside triphosphate hydrolases"/>
    <property type="match status" value="1"/>
</dbReference>
<dbReference type="EMBL" id="CP003364">
    <property type="protein sequence ID" value="AGA24865.1"/>
    <property type="molecule type" value="Genomic_DNA"/>
</dbReference>
<proteinExistence type="predicted"/>
<evidence type="ECO:0000256" key="1">
    <source>
        <dbReference type="ARBA" id="ARBA00022741"/>
    </source>
</evidence>
<keyword evidence="3" id="KW-0805">Transcription regulation</keyword>
<dbReference type="InterPro" id="IPR025944">
    <property type="entry name" value="Sigma_54_int_dom_CS"/>
</dbReference>
<dbReference type="PROSITE" id="PS00675">
    <property type="entry name" value="SIGMA54_INTERACT_1"/>
    <property type="match status" value="1"/>
</dbReference>
<dbReference type="InterPro" id="IPR003593">
    <property type="entry name" value="AAA+_ATPase"/>
</dbReference>
<dbReference type="PROSITE" id="PS00688">
    <property type="entry name" value="SIGMA54_INTERACT_3"/>
    <property type="match status" value="1"/>
</dbReference>
<dbReference type="Gene3D" id="1.10.8.60">
    <property type="match status" value="1"/>
</dbReference>
<feature type="domain" description="Sigma-54 factor interaction" evidence="6">
    <location>
        <begin position="286"/>
        <end position="515"/>
    </location>
</feature>
<dbReference type="AlphaFoldDB" id="L0D7P4"/>